<dbReference type="AlphaFoldDB" id="A0A433QR36"/>
<feature type="compositionally biased region" description="Basic and acidic residues" evidence="1">
    <location>
        <begin position="286"/>
        <end position="300"/>
    </location>
</feature>
<keyword evidence="4" id="KW-1185">Reference proteome</keyword>
<proteinExistence type="predicted"/>
<evidence type="ECO:0000256" key="2">
    <source>
        <dbReference type="SAM" id="Phobius"/>
    </source>
</evidence>
<evidence type="ECO:0000313" key="3">
    <source>
        <dbReference type="EMBL" id="RUS32231.1"/>
    </source>
</evidence>
<accession>A0A433QR36</accession>
<keyword evidence="2" id="KW-0812">Transmembrane</keyword>
<feature type="transmembrane region" description="Helical" evidence="2">
    <location>
        <begin position="193"/>
        <end position="219"/>
    </location>
</feature>
<dbReference type="Proteomes" id="UP000274822">
    <property type="component" value="Unassembled WGS sequence"/>
</dbReference>
<evidence type="ECO:0000313" key="4">
    <source>
        <dbReference type="Proteomes" id="UP000274822"/>
    </source>
</evidence>
<keyword evidence="2" id="KW-1133">Transmembrane helix</keyword>
<reference evidence="3 4" key="1">
    <citation type="journal article" date="2018" name="New Phytol.">
        <title>Phylogenomics of Endogonaceae and evolution of mycorrhizas within Mucoromycota.</title>
        <authorList>
            <person name="Chang Y."/>
            <person name="Desiro A."/>
            <person name="Na H."/>
            <person name="Sandor L."/>
            <person name="Lipzen A."/>
            <person name="Clum A."/>
            <person name="Barry K."/>
            <person name="Grigoriev I.V."/>
            <person name="Martin F.M."/>
            <person name="Stajich J.E."/>
            <person name="Smith M.E."/>
            <person name="Bonito G."/>
            <person name="Spatafora J.W."/>
        </authorList>
    </citation>
    <scope>NUCLEOTIDE SEQUENCE [LARGE SCALE GENOMIC DNA]</scope>
    <source>
        <strain evidence="3 4">AD002</strain>
    </source>
</reference>
<keyword evidence="2" id="KW-0472">Membrane</keyword>
<feature type="transmembrane region" description="Helical" evidence="2">
    <location>
        <begin position="83"/>
        <end position="107"/>
    </location>
</feature>
<feature type="compositionally biased region" description="Basic and acidic residues" evidence="1">
    <location>
        <begin position="324"/>
        <end position="333"/>
    </location>
</feature>
<organism evidence="3 4">
    <name type="scientific">Jimgerdemannia flammicorona</name>
    <dbReference type="NCBI Taxonomy" id="994334"/>
    <lineage>
        <taxon>Eukaryota</taxon>
        <taxon>Fungi</taxon>
        <taxon>Fungi incertae sedis</taxon>
        <taxon>Mucoromycota</taxon>
        <taxon>Mucoromycotina</taxon>
        <taxon>Endogonomycetes</taxon>
        <taxon>Endogonales</taxon>
        <taxon>Endogonaceae</taxon>
        <taxon>Jimgerdemannia</taxon>
    </lineage>
</organism>
<gene>
    <name evidence="3" type="ORF">BC938DRAFT_475972</name>
</gene>
<feature type="region of interest" description="Disordered" evidence="1">
    <location>
        <begin position="281"/>
        <end position="333"/>
    </location>
</feature>
<evidence type="ECO:0000256" key="1">
    <source>
        <dbReference type="SAM" id="MobiDB-lite"/>
    </source>
</evidence>
<dbReference type="EMBL" id="RBNJ01002233">
    <property type="protein sequence ID" value="RUS32231.1"/>
    <property type="molecule type" value="Genomic_DNA"/>
</dbReference>
<protein>
    <submittedName>
        <fullName evidence="3">Uncharacterized protein</fullName>
    </submittedName>
</protein>
<name>A0A433QR36_9FUNG</name>
<feature type="compositionally biased region" description="Low complexity" evidence="1">
    <location>
        <begin position="301"/>
        <end position="314"/>
    </location>
</feature>
<sequence>MPMERMCCCLPLRAATIFLSLAAVLGNGAALAMLVWKKPGKGSLLSHIQLLVPYHVSCSHQSITLHVDILNAFPDDLKLYSTILYYASLGISGTYVLIGLLGFIGAARRVRILVQIFNWINWLLVLLIVSGMLAIWVYVLTHKQQFVDDCSAWAVRFAAANTTNPSFDRASLPLSLFPDTDGGRCADDLQKFITWWGVGTFVGGFLWIYFSSAIGAYAGELRRQARDRKGSRTINSFKPMSQRDLYQPLTPPAVVPRPSQEGLTAAAAAAAAAEEEEIANEEEELAAMKEQELAVREAAHAHGGAAHMHGEAVATHGEPESAADAERRVSNAV</sequence>
<comment type="caution">
    <text evidence="3">The sequence shown here is derived from an EMBL/GenBank/DDBJ whole genome shotgun (WGS) entry which is preliminary data.</text>
</comment>
<feature type="transmembrane region" description="Helical" evidence="2">
    <location>
        <begin position="119"/>
        <end position="139"/>
    </location>
</feature>